<reference evidence="2" key="1">
    <citation type="journal article" date="2019" name="Int. J. Syst. Evol. Microbiol.">
        <title>The Global Catalogue of Microorganisms (GCM) 10K type strain sequencing project: providing services to taxonomists for standard genome sequencing and annotation.</title>
        <authorList>
            <consortium name="The Broad Institute Genomics Platform"/>
            <consortium name="The Broad Institute Genome Sequencing Center for Infectious Disease"/>
            <person name="Wu L."/>
            <person name="Ma J."/>
        </authorList>
    </citation>
    <scope>NUCLEOTIDE SEQUENCE [LARGE SCALE GENOMIC DNA]</scope>
    <source>
        <strain evidence="2">TISTR 1514</strain>
    </source>
</reference>
<evidence type="ECO:0000313" key="2">
    <source>
        <dbReference type="Proteomes" id="UP001597492"/>
    </source>
</evidence>
<proteinExistence type="predicted"/>
<accession>A0ABW5UV26</accession>
<gene>
    <name evidence="1" type="ORF">ACFSW7_01685</name>
</gene>
<organism evidence="1 2">
    <name type="scientific">Gulosibacter faecalis</name>
    <dbReference type="NCBI Taxonomy" id="272240"/>
    <lineage>
        <taxon>Bacteria</taxon>
        <taxon>Bacillati</taxon>
        <taxon>Actinomycetota</taxon>
        <taxon>Actinomycetes</taxon>
        <taxon>Micrococcales</taxon>
        <taxon>Microbacteriaceae</taxon>
        <taxon>Gulosibacter</taxon>
    </lineage>
</organism>
<dbReference type="RefSeq" id="WP_154651529.1">
    <property type="nucleotide sequence ID" value="NZ_JBHUNE010000001.1"/>
</dbReference>
<name>A0ABW5UV26_9MICO</name>
<dbReference type="EMBL" id="JBHUNE010000001">
    <property type="protein sequence ID" value="MFD2757085.1"/>
    <property type="molecule type" value="Genomic_DNA"/>
</dbReference>
<dbReference type="Proteomes" id="UP001597492">
    <property type="component" value="Unassembled WGS sequence"/>
</dbReference>
<keyword evidence="2" id="KW-1185">Reference proteome</keyword>
<evidence type="ECO:0000313" key="1">
    <source>
        <dbReference type="EMBL" id="MFD2757085.1"/>
    </source>
</evidence>
<sequence length="75" mass="8885">MRDLEGERADWLNDEAWLEARREEAEARRYRVAEVIYEAAMVQVSRRPAFDDLEGHWQSQYLRQAAAVLDFLEVS</sequence>
<comment type="caution">
    <text evidence="1">The sequence shown here is derived from an EMBL/GenBank/DDBJ whole genome shotgun (WGS) entry which is preliminary data.</text>
</comment>
<protein>
    <submittedName>
        <fullName evidence="1">Uncharacterized protein</fullName>
    </submittedName>
</protein>